<reference evidence="4 5" key="1">
    <citation type="journal article" date="2015" name="Genome Biol. Evol.">
        <title>Comparative Genomics of a Bacterivorous Green Alga Reveals Evolutionary Causalities and Consequences of Phago-Mixotrophic Mode of Nutrition.</title>
        <authorList>
            <person name="Burns J.A."/>
            <person name="Paasch A."/>
            <person name="Narechania A."/>
            <person name="Kim E."/>
        </authorList>
    </citation>
    <scope>NUCLEOTIDE SEQUENCE [LARGE SCALE GENOMIC DNA]</scope>
    <source>
        <strain evidence="4 5">PLY_AMNH</strain>
    </source>
</reference>
<evidence type="ECO:0000313" key="5">
    <source>
        <dbReference type="Proteomes" id="UP001190700"/>
    </source>
</evidence>
<dbReference type="PANTHER" id="PTHR43080:SF26">
    <property type="entry name" value="REGULATORY PROTEIN"/>
    <property type="match status" value="1"/>
</dbReference>
<organism evidence="4 5">
    <name type="scientific">Cymbomonas tetramitiformis</name>
    <dbReference type="NCBI Taxonomy" id="36881"/>
    <lineage>
        <taxon>Eukaryota</taxon>
        <taxon>Viridiplantae</taxon>
        <taxon>Chlorophyta</taxon>
        <taxon>Pyramimonadophyceae</taxon>
        <taxon>Pyramimonadales</taxon>
        <taxon>Pyramimonadaceae</taxon>
        <taxon>Cymbomonas</taxon>
    </lineage>
</organism>
<dbReference type="PANTHER" id="PTHR43080">
    <property type="entry name" value="CBS DOMAIN-CONTAINING PROTEIN CBSX3, MITOCHONDRIAL"/>
    <property type="match status" value="1"/>
</dbReference>
<dbReference type="CDD" id="cd02205">
    <property type="entry name" value="CBS_pair_SF"/>
    <property type="match status" value="1"/>
</dbReference>
<dbReference type="SMART" id="SM00116">
    <property type="entry name" value="CBS"/>
    <property type="match status" value="2"/>
</dbReference>
<evidence type="ECO:0000256" key="1">
    <source>
        <dbReference type="ARBA" id="ARBA00023122"/>
    </source>
</evidence>
<dbReference type="Gene3D" id="3.10.580.10">
    <property type="entry name" value="CBS-domain"/>
    <property type="match status" value="2"/>
</dbReference>
<gene>
    <name evidence="4" type="ORF">CYMTET_15107</name>
</gene>
<dbReference type="PROSITE" id="PS51371">
    <property type="entry name" value="CBS"/>
    <property type="match status" value="2"/>
</dbReference>
<keyword evidence="5" id="KW-1185">Reference proteome</keyword>
<evidence type="ECO:0000259" key="3">
    <source>
        <dbReference type="PROSITE" id="PS51371"/>
    </source>
</evidence>
<evidence type="ECO:0000256" key="2">
    <source>
        <dbReference type="PROSITE-ProRule" id="PRU00703"/>
    </source>
</evidence>
<keyword evidence="1 2" id="KW-0129">CBS domain</keyword>
<accession>A0AAE0GF15</accession>
<feature type="non-terminal residue" evidence="4">
    <location>
        <position position="1"/>
    </location>
</feature>
<dbReference type="EMBL" id="LGRX02006358">
    <property type="protein sequence ID" value="KAK3276847.1"/>
    <property type="molecule type" value="Genomic_DNA"/>
</dbReference>
<evidence type="ECO:0000313" key="4">
    <source>
        <dbReference type="EMBL" id="KAK3276847.1"/>
    </source>
</evidence>
<comment type="caution">
    <text evidence="4">The sequence shown here is derived from an EMBL/GenBank/DDBJ whole genome shotgun (WGS) entry which is preliminary data.</text>
</comment>
<name>A0AAE0GF15_9CHLO</name>
<dbReference type="InterPro" id="IPR000644">
    <property type="entry name" value="CBS_dom"/>
</dbReference>
<dbReference type="AlphaFoldDB" id="A0AAE0GF15"/>
<protein>
    <recommendedName>
        <fullName evidence="3">CBS domain-containing protein</fullName>
    </recommendedName>
</protein>
<dbReference type="Proteomes" id="UP001190700">
    <property type="component" value="Unassembled WGS sequence"/>
</dbReference>
<dbReference type="SUPFAM" id="SSF54631">
    <property type="entry name" value="CBS-domain pair"/>
    <property type="match status" value="1"/>
</dbReference>
<proteinExistence type="predicted"/>
<dbReference type="Pfam" id="PF00571">
    <property type="entry name" value="CBS"/>
    <property type="match status" value="2"/>
</dbReference>
<sequence>VPFLDDEGTEAQRKCMVHEVMLTEMKTLQAGTPVEEAYRFLKTHKHTVYPLVDDKGHLLGLLHDQSRAWSNIHSRVTGTPQCQTRGLVGEQHMLQAEMNVEEAGDIETVSLSEFNTVDFALRVYRSMGLRLLPVVDSDNRLIGVITRKELLPQCAKQAINKRAESIKDAHSIGPCEEEMVNLDVTQVPS</sequence>
<dbReference type="InterPro" id="IPR046342">
    <property type="entry name" value="CBS_dom_sf"/>
</dbReference>
<feature type="domain" description="CBS" evidence="3">
    <location>
        <begin position="98"/>
        <end position="162"/>
    </location>
</feature>
<dbReference type="InterPro" id="IPR051257">
    <property type="entry name" value="Diverse_CBS-Domain"/>
</dbReference>
<feature type="domain" description="CBS" evidence="3">
    <location>
        <begin position="21"/>
        <end position="77"/>
    </location>
</feature>